<keyword evidence="5" id="KW-0597">Phosphoprotein</keyword>
<dbReference type="SMART" id="SM00388">
    <property type="entry name" value="HisKA"/>
    <property type="match status" value="1"/>
</dbReference>
<evidence type="ECO:0000256" key="5">
    <source>
        <dbReference type="ARBA" id="ARBA00022553"/>
    </source>
</evidence>
<dbReference type="InterPro" id="IPR004358">
    <property type="entry name" value="Sig_transdc_His_kin-like_C"/>
</dbReference>
<dbReference type="Pfam" id="PF00672">
    <property type="entry name" value="HAMP"/>
    <property type="match status" value="1"/>
</dbReference>
<evidence type="ECO:0000259" key="16">
    <source>
        <dbReference type="PROSITE" id="PS50885"/>
    </source>
</evidence>
<evidence type="ECO:0000256" key="14">
    <source>
        <dbReference type="SAM" id="Phobius"/>
    </source>
</evidence>
<dbReference type="Gene3D" id="3.30.565.10">
    <property type="entry name" value="Histidine kinase-like ATPase, C-terminal domain"/>
    <property type="match status" value="1"/>
</dbReference>
<evidence type="ECO:0000256" key="11">
    <source>
        <dbReference type="ARBA" id="ARBA00022989"/>
    </source>
</evidence>
<name>A0A919WKP4_9BACI</name>
<evidence type="ECO:0000313" key="18">
    <source>
        <dbReference type="Proteomes" id="UP000682111"/>
    </source>
</evidence>
<comment type="catalytic activity">
    <reaction evidence="1">
        <text>ATP + protein L-histidine = ADP + protein N-phospho-L-histidine.</text>
        <dbReference type="EC" id="2.7.13.3"/>
    </reaction>
</comment>
<dbReference type="PRINTS" id="PR00344">
    <property type="entry name" value="BCTRLSENSOR"/>
</dbReference>
<dbReference type="FunFam" id="3.30.565.10:FF:000006">
    <property type="entry name" value="Sensor histidine kinase WalK"/>
    <property type="match status" value="1"/>
</dbReference>
<dbReference type="Gene3D" id="6.10.340.10">
    <property type="match status" value="1"/>
</dbReference>
<dbReference type="InterPro" id="IPR036097">
    <property type="entry name" value="HisK_dim/P_sf"/>
</dbReference>
<accession>A0A919WKP4</accession>
<dbReference type="CDD" id="cd00075">
    <property type="entry name" value="HATPase"/>
    <property type="match status" value="1"/>
</dbReference>
<feature type="transmembrane region" description="Helical" evidence="14">
    <location>
        <begin position="6"/>
        <end position="28"/>
    </location>
</feature>
<evidence type="ECO:0000256" key="9">
    <source>
        <dbReference type="ARBA" id="ARBA00022777"/>
    </source>
</evidence>
<dbReference type="InterPro" id="IPR003594">
    <property type="entry name" value="HATPase_dom"/>
</dbReference>
<gene>
    <name evidence="17" type="ORF">J27TS8_34100</name>
</gene>
<dbReference type="SUPFAM" id="SSF158472">
    <property type="entry name" value="HAMP domain-like"/>
    <property type="match status" value="1"/>
</dbReference>
<evidence type="ECO:0000256" key="3">
    <source>
        <dbReference type="ARBA" id="ARBA00012438"/>
    </source>
</evidence>
<dbReference type="InterPro" id="IPR005467">
    <property type="entry name" value="His_kinase_dom"/>
</dbReference>
<protein>
    <recommendedName>
        <fullName evidence="3">histidine kinase</fullName>
        <ecNumber evidence="3">2.7.13.3</ecNumber>
    </recommendedName>
</protein>
<dbReference type="InterPro" id="IPR050398">
    <property type="entry name" value="HssS/ArlS-like"/>
</dbReference>
<evidence type="ECO:0000256" key="12">
    <source>
        <dbReference type="ARBA" id="ARBA00023012"/>
    </source>
</evidence>
<dbReference type="FunFam" id="1.10.287.130:FF:000001">
    <property type="entry name" value="Two-component sensor histidine kinase"/>
    <property type="match status" value="1"/>
</dbReference>
<keyword evidence="10" id="KW-0067">ATP-binding</keyword>
<evidence type="ECO:0000259" key="15">
    <source>
        <dbReference type="PROSITE" id="PS50109"/>
    </source>
</evidence>
<keyword evidence="18" id="KW-1185">Reference proteome</keyword>
<dbReference type="PANTHER" id="PTHR45528:SF1">
    <property type="entry name" value="SENSOR HISTIDINE KINASE CPXA"/>
    <property type="match status" value="1"/>
</dbReference>
<evidence type="ECO:0000256" key="4">
    <source>
        <dbReference type="ARBA" id="ARBA00022475"/>
    </source>
</evidence>
<feature type="domain" description="HAMP" evidence="16">
    <location>
        <begin position="184"/>
        <end position="236"/>
    </location>
</feature>
<reference evidence="17" key="1">
    <citation type="submission" date="2021-03" db="EMBL/GenBank/DDBJ databases">
        <title>Antimicrobial resistance genes in bacteria isolated from Japanese honey, and their potential for conferring macrolide and lincosamide resistance in the American foulbrood pathogen Paenibacillus larvae.</title>
        <authorList>
            <person name="Okamoto M."/>
            <person name="Kumagai M."/>
            <person name="Kanamori H."/>
            <person name="Takamatsu D."/>
        </authorList>
    </citation>
    <scope>NUCLEOTIDE SEQUENCE</scope>
    <source>
        <strain evidence="17">J27TS8</strain>
    </source>
</reference>
<feature type="transmembrane region" description="Helical" evidence="14">
    <location>
        <begin position="160"/>
        <end position="183"/>
    </location>
</feature>
<evidence type="ECO:0000256" key="10">
    <source>
        <dbReference type="ARBA" id="ARBA00022840"/>
    </source>
</evidence>
<dbReference type="SUPFAM" id="SSF47384">
    <property type="entry name" value="Homodimeric domain of signal transducing histidine kinase"/>
    <property type="match status" value="1"/>
</dbReference>
<dbReference type="SUPFAM" id="SSF55874">
    <property type="entry name" value="ATPase domain of HSP90 chaperone/DNA topoisomerase II/histidine kinase"/>
    <property type="match status" value="1"/>
</dbReference>
<dbReference type="PROSITE" id="PS50109">
    <property type="entry name" value="HIS_KIN"/>
    <property type="match status" value="1"/>
</dbReference>
<dbReference type="Gene3D" id="1.10.287.130">
    <property type="match status" value="1"/>
</dbReference>
<dbReference type="InterPro" id="IPR036890">
    <property type="entry name" value="HATPase_C_sf"/>
</dbReference>
<comment type="subcellular location">
    <subcellularLocation>
        <location evidence="2">Cell membrane</location>
        <topology evidence="2">Multi-pass membrane protein</topology>
    </subcellularLocation>
</comment>
<dbReference type="EMBL" id="BORC01000006">
    <property type="protein sequence ID" value="GIN63417.1"/>
    <property type="molecule type" value="Genomic_DNA"/>
</dbReference>
<evidence type="ECO:0000256" key="13">
    <source>
        <dbReference type="ARBA" id="ARBA00023136"/>
    </source>
</evidence>
<keyword evidence="6" id="KW-0808">Transferase</keyword>
<feature type="domain" description="Histidine kinase" evidence="15">
    <location>
        <begin position="244"/>
        <end position="455"/>
    </location>
</feature>
<dbReference type="GO" id="GO:0005886">
    <property type="term" value="C:plasma membrane"/>
    <property type="evidence" value="ECO:0007669"/>
    <property type="project" value="UniProtKB-SubCell"/>
</dbReference>
<keyword evidence="8" id="KW-0547">Nucleotide-binding</keyword>
<keyword evidence="4" id="KW-1003">Cell membrane</keyword>
<evidence type="ECO:0000313" key="17">
    <source>
        <dbReference type="EMBL" id="GIN63417.1"/>
    </source>
</evidence>
<keyword evidence="12" id="KW-0902">Two-component regulatory system</keyword>
<dbReference type="InterPro" id="IPR003661">
    <property type="entry name" value="HisK_dim/P_dom"/>
</dbReference>
<dbReference type="GO" id="GO:0005524">
    <property type="term" value="F:ATP binding"/>
    <property type="evidence" value="ECO:0007669"/>
    <property type="project" value="UniProtKB-KW"/>
</dbReference>
<dbReference type="AlphaFoldDB" id="A0A919WKP4"/>
<dbReference type="SMART" id="SM00304">
    <property type="entry name" value="HAMP"/>
    <property type="match status" value="1"/>
</dbReference>
<evidence type="ECO:0000256" key="2">
    <source>
        <dbReference type="ARBA" id="ARBA00004651"/>
    </source>
</evidence>
<dbReference type="EC" id="2.7.13.3" evidence="3"/>
<dbReference type="Pfam" id="PF00512">
    <property type="entry name" value="HisKA"/>
    <property type="match status" value="1"/>
</dbReference>
<dbReference type="Proteomes" id="UP000682111">
    <property type="component" value="Unassembled WGS sequence"/>
</dbReference>
<dbReference type="InterPro" id="IPR003660">
    <property type="entry name" value="HAMP_dom"/>
</dbReference>
<dbReference type="PROSITE" id="PS50885">
    <property type="entry name" value="HAMP"/>
    <property type="match status" value="1"/>
</dbReference>
<dbReference type="RefSeq" id="WP_212934167.1">
    <property type="nucleotide sequence ID" value="NZ_BORC01000006.1"/>
</dbReference>
<dbReference type="PANTHER" id="PTHR45528">
    <property type="entry name" value="SENSOR HISTIDINE KINASE CPXA"/>
    <property type="match status" value="1"/>
</dbReference>
<keyword evidence="9 17" id="KW-0418">Kinase</keyword>
<evidence type="ECO:0000256" key="6">
    <source>
        <dbReference type="ARBA" id="ARBA00022679"/>
    </source>
</evidence>
<evidence type="ECO:0000256" key="1">
    <source>
        <dbReference type="ARBA" id="ARBA00000085"/>
    </source>
</evidence>
<dbReference type="CDD" id="cd00082">
    <property type="entry name" value="HisKA"/>
    <property type="match status" value="1"/>
</dbReference>
<dbReference type="CDD" id="cd06225">
    <property type="entry name" value="HAMP"/>
    <property type="match status" value="1"/>
</dbReference>
<evidence type="ECO:0000256" key="7">
    <source>
        <dbReference type="ARBA" id="ARBA00022692"/>
    </source>
</evidence>
<dbReference type="Pfam" id="PF02518">
    <property type="entry name" value="HATPase_c"/>
    <property type="match status" value="1"/>
</dbReference>
<proteinExistence type="predicted"/>
<comment type="caution">
    <text evidence="17">The sequence shown here is derived from an EMBL/GenBank/DDBJ whole genome shotgun (WGS) entry which is preliminary data.</text>
</comment>
<keyword evidence="13 14" id="KW-0472">Membrane</keyword>
<organism evidence="17 18">
    <name type="scientific">Robertmurraya siralis</name>
    <dbReference type="NCBI Taxonomy" id="77777"/>
    <lineage>
        <taxon>Bacteria</taxon>
        <taxon>Bacillati</taxon>
        <taxon>Bacillota</taxon>
        <taxon>Bacilli</taxon>
        <taxon>Bacillales</taxon>
        <taxon>Bacillaceae</taxon>
        <taxon>Robertmurraya</taxon>
    </lineage>
</organism>
<sequence>MKRKVILYFMIIITLTLGLMLAIMSFALTKYYYQGIANTFENHVKAITPLWDKGNERLYGELQDYSEQIIKDYQYKGADLELLNLQGELLQSSTGFYEQITYNLNPDIVNFSTVYEEEKVEPSGEEFIAVYIPLVLEGQAIGVLRYGSSLANVHEMIERLMAYGFLVCAFVAATVFLVSLRLADSIVKPVNKIIDFTKEMSKGKFEKRIAEEFPHELGEMARTLNYMADEIVKTDQLKNEFISSISHELRTPLTGIKGWIETIQSSDDLTKEEEKFGLKMIEGESERLIELVEDLLDFSRYESDRMVLMPGPIEFDHLVQEAAAQLEKRAEEKNVQIKLECTPVTIFADRNKMKQVLLNLLDNAIKFSEAGTEIHILVIIKDESLFCSISDQGIGIKEEDLPFIAESFYKINNNIVGAGLGLAISRKIVEKHGGTIIFKSNYGKGTTVEVTLPLA</sequence>
<keyword evidence="11 14" id="KW-1133">Transmembrane helix</keyword>
<dbReference type="GO" id="GO:0000155">
    <property type="term" value="F:phosphorelay sensor kinase activity"/>
    <property type="evidence" value="ECO:0007669"/>
    <property type="project" value="InterPro"/>
</dbReference>
<dbReference type="SMART" id="SM00387">
    <property type="entry name" value="HATPase_c"/>
    <property type="match status" value="1"/>
</dbReference>
<keyword evidence="7 14" id="KW-0812">Transmembrane</keyword>
<evidence type="ECO:0000256" key="8">
    <source>
        <dbReference type="ARBA" id="ARBA00022741"/>
    </source>
</evidence>